<name>A0A166E831_9EURY</name>
<comment type="caution">
    <text evidence="1">The sequence shown here is derived from an EMBL/GenBank/DDBJ whole genome shotgun (WGS) entry which is preliminary data.</text>
</comment>
<dbReference type="SUPFAM" id="SSF53756">
    <property type="entry name" value="UDP-Glycosyltransferase/glycogen phosphorylase"/>
    <property type="match status" value="1"/>
</dbReference>
<dbReference type="OrthoDB" id="81356at2157"/>
<dbReference type="AlphaFoldDB" id="A0A166E831"/>
<keyword evidence="2" id="KW-1185">Reference proteome</keyword>
<evidence type="ECO:0000313" key="2">
    <source>
        <dbReference type="Proteomes" id="UP000077275"/>
    </source>
</evidence>
<accession>A0A166E831</accession>
<evidence type="ECO:0008006" key="3">
    <source>
        <dbReference type="Google" id="ProtNLM"/>
    </source>
</evidence>
<proteinExistence type="predicted"/>
<sequence>MEDQINIAIACELAPAKTIIPIIKRIKFLEKEEKDYLNWNKSKIIGLTHGKGVKELLKPYCNEIYSIGQGRGGGKVKRNNLELASLIIKDIFKAIKAMRGKNIDLLVTCGNAGDVRKSIAAANFLKIPIIHIEQDIYNPIEFISYANLVTLPSKKYEDYFENIYHIDNVVNIGGYPMANYVKEYINDEKLEISEEISLKYAVDDFILIVLGGDLKITDLKELITSLENLDFPVIIAPYRFKREQIESLITSNKIKVLDEFVDLLSLLKEAKALIYGAGMGMTIEAGVLEIPSIKIAGFHKKQGSVDLAKDLAIPILEISDLPKNMEELNKLSKPNGKFLIENSELAIENLVDIINDFDFNNLPKKSGLSAMRAIWKKRSEFR</sequence>
<dbReference type="Proteomes" id="UP000077275">
    <property type="component" value="Unassembled WGS sequence"/>
</dbReference>
<reference evidence="1 2" key="1">
    <citation type="submission" date="2016-04" db="EMBL/GenBank/DDBJ databases">
        <title>Genome sequence of Methanobrevibacter cuticularis DSM 11139.</title>
        <authorList>
            <person name="Poehlein A."/>
            <person name="Seedorf H."/>
            <person name="Daniel R."/>
        </authorList>
    </citation>
    <scope>NUCLEOTIDE SEQUENCE [LARGE SCALE GENOMIC DNA]</scope>
    <source>
        <strain evidence="1 2">DSM 11139</strain>
    </source>
</reference>
<organism evidence="1 2">
    <name type="scientific">Methanobrevibacter cuticularis</name>
    <dbReference type="NCBI Taxonomy" id="47311"/>
    <lineage>
        <taxon>Archaea</taxon>
        <taxon>Methanobacteriati</taxon>
        <taxon>Methanobacteriota</taxon>
        <taxon>Methanomada group</taxon>
        <taxon>Methanobacteria</taxon>
        <taxon>Methanobacteriales</taxon>
        <taxon>Methanobacteriaceae</taxon>
        <taxon>Methanobrevibacter</taxon>
    </lineage>
</organism>
<evidence type="ECO:0000313" key="1">
    <source>
        <dbReference type="EMBL" id="KZX16376.1"/>
    </source>
</evidence>
<dbReference type="EMBL" id="LWMW01000093">
    <property type="protein sequence ID" value="KZX16376.1"/>
    <property type="molecule type" value="Genomic_DNA"/>
</dbReference>
<dbReference type="RefSeq" id="WP_157082477.1">
    <property type="nucleotide sequence ID" value="NZ_LWMW01000093.1"/>
</dbReference>
<gene>
    <name evidence="1" type="ORF">MBCUT_08680</name>
</gene>
<dbReference type="PATRIC" id="fig|47311.3.peg.958"/>
<dbReference type="Gene3D" id="3.40.50.2000">
    <property type="entry name" value="Glycogen Phosphorylase B"/>
    <property type="match status" value="1"/>
</dbReference>
<protein>
    <recommendedName>
        <fullName evidence="3">Undecaprenyldiphospho-muramoylpentapeptide beta-N-acetylglucosaminyltransferase</fullName>
    </recommendedName>
</protein>